<evidence type="ECO:0000313" key="2">
    <source>
        <dbReference type="EMBL" id="GBG77536.1"/>
    </source>
</evidence>
<organism evidence="2 3">
    <name type="scientific">Chara braunii</name>
    <name type="common">Braun's stonewort</name>
    <dbReference type="NCBI Taxonomy" id="69332"/>
    <lineage>
        <taxon>Eukaryota</taxon>
        <taxon>Viridiplantae</taxon>
        <taxon>Streptophyta</taxon>
        <taxon>Charophyceae</taxon>
        <taxon>Charales</taxon>
        <taxon>Characeae</taxon>
        <taxon>Chara</taxon>
    </lineage>
</organism>
<dbReference type="Gramene" id="GBG77536">
    <property type="protein sequence ID" value="GBG77536"/>
    <property type="gene ID" value="CBR_g23981"/>
</dbReference>
<name>A0A388L5F8_CHABU</name>
<reference evidence="2 3" key="1">
    <citation type="journal article" date="2018" name="Cell">
        <title>The Chara Genome: Secondary Complexity and Implications for Plant Terrestrialization.</title>
        <authorList>
            <person name="Nishiyama T."/>
            <person name="Sakayama H."/>
            <person name="Vries J.D."/>
            <person name="Buschmann H."/>
            <person name="Saint-Marcoux D."/>
            <person name="Ullrich K.K."/>
            <person name="Haas F.B."/>
            <person name="Vanderstraeten L."/>
            <person name="Becker D."/>
            <person name="Lang D."/>
            <person name="Vosolsobe S."/>
            <person name="Rombauts S."/>
            <person name="Wilhelmsson P.K.I."/>
            <person name="Janitza P."/>
            <person name="Kern R."/>
            <person name="Heyl A."/>
            <person name="Rumpler F."/>
            <person name="Villalobos L.I.A.C."/>
            <person name="Clay J.M."/>
            <person name="Skokan R."/>
            <person name="Toyoda A."/>
            <person name="Suzuki Y."/>
            <person name="Kagoshima H."/>
            <person name="Schijlen E."/>
            <person name="Tajeshwar N."/>
            <person name="Catarino B."/>
            <person name="Hetherington A.J."/>
            <person name="Saltykova A."/>
            <person name="Bonnot C."/>
            <person name="Breuninger H."/>
            <person name="Symeonidi A."/>
            <person name="Radhakrishnan G.V."/>
            <person name="Van Nieuwerburgh F."/>
            <person name="Deforce D."/>
            <person name="Chang C."/>
            <person name="Karol K.G."/>
            <person name="Hedrich R."/>
            <person name="Ulvskov P."/>
            <person name="Glockner G."/>
            <person name="Delwiche C.F."/>
            <person name="Petrasek J."/>
            <person name="Van de Peer Y."/>
            <person name="Friml J."/>
            <person name="Beilby M."/>
            <person name="Dolan L."/>
            <person name="Kohara Y."/>
            <person name="Sugano S."/>
            <person name="Fujiyama A."/>
            <person name="Delaux P.-M."/>
            <person name="Quint M."/>
            <person name="TheiBen G."/>
            <person name="Hagemann M."/>
            <person name="Harholt J."/>
            <person name="Dunand C."/>
            <person name="Zachgo S."/>
            <person name="Langdale J."/>
            <person name="Maumus F."/>
            <person name="Straeten D.V.D."/>
            <person name="Gould S.B."/>
            <person name="Rensing S.A."/>
        </authorList>
    </citation>
    <scope>NUCLEOTIDE SEQUENCE [LARGE SCALE GENOMIC DNA]</scope>
    <source>
        <strain evidence="2 3">S276</strain>
    </source>
</reference>
<sequence>MAAQAAGMLCASARACTAIRAAVGYDQLEGSVCSPSPSSVSLSSFDGLRARTDCISDGRWRRRPDSGGLEALSRNGALTELPLTPDKSSARKTITCVATREIGREFLYGDEGGKEESAMRSVERDQDSDEEEWGQSAKGEGMENSHG</sequence>
<dbReference type="AlphaFoldDB" id="A0A388L5F8"/>
<keyword evidence="3" id="KW-1185">Reference proteome</keyword>
<gene>
    <name evidence="2" type="ORF">CBR_g23981</name>
</gene>
<evidence type="ECO:0000256" key="1">
    <source>
        <dbReference type="SAM" id="MobiDB-lite"/>
    </source>
</evidence>
<protein>
    <submittedName>
        <fullName evidence="2">Uncharacterized protein</fullName>
    </submittedName>
</protein>
<dbReference type="EMBL" id="BFEA01000270">
    <property type="protein sequence ID" value="GBG77536.1"/>
    <property type="molecule type" value="Genomic_DNA"/>
</dbReference>
<dbReference type="Proteomes" id="UP000265515">
    <property type="component" value="Unassembled WGS sequence"/>
</dbReference>
<accession>A0A388L5F8</accession>
<evidence type="ECO:0000313" key="3">
    <source>
        <dbReference type="Proteomes" id="UP000265515"/>
    </source>
</evidence>
<proteinExistence type="predicted"/>
<feature type="region of interest" description="Disordered" evidence="1">
    <location>
        <begin position="107"/>
        <end position="147"/>
    </location>
</feature>
<feature type="compositionally biased region" description="Basic and acidic residues" evidence="1">
    <location>
        <begin position="111"/>
        <end position="125"/>
    </location>
</feature>
<comment type="caution">
    <text evidence="2">The sequence shown here is derived from an EMBL/GenBank/DDBJ whole genome shotgun (WGS) entry which is preliminary data.</text>
</comment>